<reference evidence="1" key="1">
    <citation type="submission" date="2022-07" db="EMBL/GenBank/DDBJ databases">
        <authorList>
            <person name="Trinca V."/>
            <person name="Uliana J.V.C."/>
            <person name="Torres T.T."/>
            <person name="Ward R.J."/>
            <person name="Monesi N."/>
        </authorList>
    </citation>
    <scope>NUCLEOTIDE SEQUENCE</scope>
    <source>
        <strain evidence="1">HSMRA1968</strain>
        <tissue evidence="1">Whole embryos</tissue>
    </source>
</reference>
<dbReference type="InterPro" id="IPR032675">
    <property type="entry name" value="LRR_dom_sf"/>
</dbReference>
<keyword evidence="2" id="KW-1185">Reference proteome</keyword>
<dbReference type="Gene3D" id="3.80.10.10">
    <property type="entry name" value="Ribonuclease Inhibitor"/>
    <property type="match status" value="2"/>
</dbReference>
<evidence type="ECO:0008006" key="3">
    <source>
        <dbReference type="Google" id="ProtNLM"/>
    </source>
</evidence>
<proteinExistence type="predicted"/>
<organism evidence="1 2">
    <name type="scientific">Pseudolycoriella hygida</name>
    <dbReference type="NCBI Taxonomy" id="35572"/>
    <lineage>
        <taxon>Eukaryota</taxon>
        <taxon>Metazoa</taxon>
        <taxon>Ecdysozoa</taxon>
        <taxon>Arthropoda</taxon>
        <taxon>Hexapoda</taxon>
        <taxon>Insecta</taxon>
        <taxon>Pterygota</taxon>
        <taxon>Neoptera</taxon>
        <taxon>Endopterygota</taxon>
        <taxon>Diptera</taxon>
        <taxon>Nematocera</taxon>
        <taxon>Sciaroidea</taxon>
        <taxon>Sciaridae</taxon>
        <taxon>Pseudolycoriella</taxon>
    </lineage>
</organism>
<dbReference type="SUPFAM" id="SSF52047">
    <property type="entry name" value="RNI-like"/>
    <property type="match status" value="2"/>
</dbReference>
<name>A0A9Q0NE60_9DIPT</name>
<protein>
    <recommendedName>
        <fullName evidence="3">F-box domain-containing protein</fullName>
    </recommendedName>
</protein>
<gene>
    <name evidence="1" type="ORF">Bhyg_03906</name>
</gene>
<dbReference type="Proteomes" id="UP001151699">
    <property type="component" value="Chromosome A"/>
</dbReference>
<evidence type="ECO:0000313" key="1">
    <source>
        <dbReference type="EMBL" id="KAJ6648675.1"/>
    </source>
</evidence>
<sequence>MEPEYESVSICSLPKEVLFKVMKLAGCFSTMNHDIRLVCKHFYKAYCAYAPCGLTFDSTKIGLDAINSMKHSLRRTTNFVITNLGISSENSILKEIVKHFAVHVQKLRFERENQQLSITLADLEFILRSMVNVEEVTFDGLLIDANPSQAFTTVIRMPALRKIILIDCDEDPADIILCVLEAPLLEVFNVQGNYEELDFAEFFQRHKTIKNIAMYIAGTLPNPPAFEHLQLSGLQFYFDGNFRGKFPMPHDVIARQPMLKYLNLLSDQNDVPYEEYYFDGDDTKVTVNDETFTAVCRLTELESLKIAFKMRSDVQFQKCFQKLIAMPLPKLESFTWSSNNSEMDDEDFLSSEDEEMMNHARQKEYSNLAKVNIVATMASSFPLLKYLKIEMKPNVSINVREILMRFPHLETLRLATTSTFEGEPILTHEHIKHVKISEIEKHLLIEMLKSMSNLESLHIEKTNFSLDKVFLQNLQSAVPSQLKEINLNFTSERHQDFAVENIVILQNIAKNLQKCEIKLTGNCNFNTLAEKIDRSVNVSLPRSPKWYIPGDDLDYESYMKLWK</sequence>
<comment type="caution">
    <text evidence="1">The sequence shown here is derived from an EMBL/GenBank/DDBJ whole genome shotgun (WGS) entry which is preliminary data.</text>
</comment>
<accession>A0A9Q0NE60</accession>
<evidence type="ECO:0000313" key="2">
    <source>
        <dbReference type="Proteomes" id="UP001151699"/>
    </source>
</evidence>
<dbReference type="OrthoDB" id="10622354at2759"/>
<dbReference type="AlphaFoldDB" id="A0A9Q0NE60"/>
<dbReference type="EMBL" id="WJQU01000001">
    <property type="protein sequence ID" value="KAJ6648675.1"/>
    <property type="molecule type" value="Genomic_DNA"/>
</dbReference>